<dbReference type="RefSeq" id="WP_015747562.1">
    <property type="nucleotide sequence ID" value="NC_013235.1"/>
</dbReference>
<name>C8XKB0_NAKMY</name>
<reference evidence="3" key="1">
    <citation type="submission" date="2009-09" db="EMBL/GenBank/DDBJ databases">
        <title>The complete genome of Nakamurella multipartita DSM 44233.</title>
        <authorList>
            <consortium name="US DOE Joint Genome Institute (JGI-PGF)"/>
            <person name="Lucas S."/>
            <person name="Copeland A."/>
            <person name="Lapidus A."/>
            <person name="Glavina del Rio T."/>
            <person name="Dalin E."/>
            <person name="Tice H."/>
            <person name="Bruce D."/>
            <person name="Goodwin L."/>
            <person name="Pitluck S."/>
            <person name="Kyrpides N."/>
            <person name="Mavromatis K."/>
            <person name="Ivanova N."/>
            <person name="Ovchinnikova G."/>
            <person name="Sims D."/>
            <person name="Meincke L."/>
            <person name="Brettin T."/>
            <person name="Detter J.C."/>
            <person name="Han C."/>
            <person name="Larimer F."/>
            <person name="Land M."/>
            <person name="Hauser L."/>
            <person name="Markowitz V."/>
            <person name="Cheng J.-F."/>
            <person name="Hugenholtz P."/>
            <person name="Woyke T."/>
            <person name="Wu D."/>
            <person name="Klenk H.-P."/>
            <person name="Eisen J.A."/>
        </authorList>
    </citation>
    <scope>NUCLEOTIDE SEQUENCE [LARGE SCALE GENOMIC DNA]</scope>
    <source>
        <strain evidence="3">ATCC 700099 / DSM 44233 / CIP 104796 / JCM 9543 / NBRC 105858 / Y-104</strain>
    </source>
</reference>
<dbReference type="HOGENOM" id="CLU_1370920_0_0_11"/>
<dbReference type="STRING" id="479431.Namu_2295"/>
<feature type="transmembrane region" description="Helical" evidence="1">
    <location>
        <begin position="129"/>
        <end position="150"/>
    </location>
</feature>
<keyword evidence="1" id="KW-1133">Transmembrane helix</keyword>
<keyword evidence="1" id="KW-0472">Membrane</keyword>
<keyword evidence="3" id="KW-1185">Reference proteome</keyword>
<evidence type="ECO:0000256" key="1">
    <source>
        <dbReference type="SAM" id="Phobius"/>
    </source>
</evidence>
<gene>
    <name evidence="2" type="ordered locus">Namu_2295</name>
</gene>
<dbReference type="OrthoDB" id="3691820at2"/>
<feature type="transmembrane region" description="Helical" evidence="1">
    <location>
        <begin position="92"/>
        <end position="117"/>
    </location>
</feature>
<dbReference type="KEGG" id="nml:Namu_2295"/>
<organism evidence="2 3">
    <name type="scientific">Nakamurella multipartita (strain ATCC 700099 / DSM 44233 / CIP 104796 / JCM 9543 / NBRC 105858 / Y-104)</name>
    <name type="common">Microsphaera multipartita</name>
    <dbReference type="NCBI Taxonomy" id="479431"/>
    <lineage>
        <taxon>Bacteria</taxon>
        <taxon>Bacillati</taxon>
        <taxon>Actinomycetota</taxon>
        <taxon>Actinomycetes</taxon>
        <taxon>Nakamurellales</taxon>
        <taxon>Nakamurellaceae</taxon>
        <taxon>Nakamurella</taxon>
    </lineage>
</organism>
<accession>C8XKB0</accession>
<keyword evidence="1" id="KW-0812">Transmembrane</keyword>
<sequence length="199" mass="20870">MSDVIGLIFFERSPTCGGRAALRDTDRVAQILAATDDRGESPRRLRLLIAWCLITGCGLLLVVVGSFLPWVISGTVKRSSYEIVGVLERLGFAQDGLVAVAVGAWPFLGVLCFAPVVTGALRWWRSTGVLAVVIGLFAATLSIGILLFAVRSGGLPVRLDPIGPSVMAAGGLLLIGGGIGTTFGNSFTRPPQRSSMLST</sequence>
<feature type="transmembrane region" description="Helical" evidence="1">
    <location>
        <begin position="48"/>
        <end position="72"/>
    </location>
</feature>
<dbReference type="InParanoid" id="C8XKB0"/>
<dbReference type="EMBL" id="CP001737">
    <property type="protein sequence ID" value="ACV78672.1"/>
    <property type="molecule type" value="Genomic_DNA"/>
</dbReference>
<feature type="transmembrane region" description="Helical" evidence="1">
    <location>
        <begin position="162"/>
        <end position="183"/>
    </location>
</feature>
<evidence type="ECO:0000313" key="3">
    <source>
        <dbReference type="Proteomes" id="UP000002218"/>
    </source>
</evidence>
<protein>
    <submittedName>
        <fullName evidence="2">Uncharacterized protein</fullName>
    </submittedName>
</protein>
<dbReference type="AlphaFoldDB" id="C8XKB0"/>
<dbReference type="Proteomes" id="UP000002218">
    <property type="component" value="Chromosome"/>
</dbReference>
<reference evidence="2 3" key="2">
    <citation type="journal article" date="2010" name="Stand. Genomic Sci.">
        <title>Complete genome sequence of Nakamurella multipartita type strain (Y-104).</title>
        <authorList>
            <person name="Tice H."/>
            <person name="Mayilraj S."/>
            <person name="Sims D."/>
            <person name="Lapidus A."/>
            <person name="Nolan M."/>
            <person name="Lucas S."/>
            <person name="Glavina Del Rio T."/>
            <person name="Copeland A."/>
            <person name="Cheng J.F."/>
            <person name="Meincke L."/>
            <person name="Bruce D."/>
            <person name="Goodwin L."/>
            <person name="Pitluck S."/>
            <person name="Ivanova N."/>
            <person name="Mavromatis K."/>
            <person name="Ovchinnikova G."/>
            <person name="Pati A."/>
            <person name="Chen A."/>
            <person name="Palaniappan K."/>
            <person name="Land M."/>
            <person name="Hauser L."/>
            <person name="Chang Y.J."/>
            <person name="Jeffries C.D."/>
            <person name="Detter J.C."/>
            <person name="Brettin T."/>
            <person name="Rohde M."/>
            <person name="Goker M."/>
            <person name="Bristow J."/>
            <person name="Eisen J.A."/>
            <person name="Markowitz V."/>
            <person name="Hugenholtz P."/>
            <person name="Kyrpides N.C."/>
            <person name="Klenk H.P."/>
            <person name="Chen F."/>
        </authorList>
    </citation>
    <scope>NUCLEOTIDE SEQUENCE [LARGE SCALE GENOMIC DNA]</scope>
    <source>
        <strain evidence="3">ATCC 700099 / DSM 44233 / CIP 104796 / JCM 9543 / NBRC 105858 / Y-104</strain>
    </source>
</reference>
<evidence type="ECO:0000313" key="2">
    <source>
        <dbReference type="EMBL" id="ACV78672.1"/>
    </source>
</evidence>
<proteinExistence type="predicted"/>